<protein>
    <submittedName>
        <fullName evidence="2">Uncharacterized protein</fullName>
    </submittedName>
</protein>
<reference evidence="2" key="1">
    <citation type="journal article" date="2022" name="Viruses">
        <title>Isolation of novel Xanthomonas phages for the plant pathogens X. translucens and X. campestris.</title>
        <authorList>
            <person name="Erdrich S.H."/>
            <person name="Sharma V."/>
            <person name="Schurr U."/>
            <person name="Arsova B."/>
            <person name="Frunzke J."/>
        </authorList>
    </citation>
    <scope>NUCLEOTIDE SEQUENCE</scope>
</reference>
<sequence length="77" mass="8191">MAVAGRRVRAAHRLAVSKRPHGASANRVVSDNVGSNTAGLKSGRVSNRGNNVCQTGLRTPYPCQNNATTARHLTLRL</sequence>
<name>A0A9E7J534_9CAUD</name>
<evidence type="ECO:0000256" key="1">
    <source>
        <dbReference type="SAM" id="MobiDB-lite"/>
    </source>
</evidence>
<gene>
    <name evidence="2" type="ORF">Langgrundblatt1_BL10055</name>
</gene>
<dbReference type="EMBL" id="ON189042">
    <property type="protein sequence ID" value="URA06820.1"/>
    <property type="molecule type" value="Genomic_DNA"/>
</dbReference>
<feature type="compositionally biased region" description="Polar residues" evidence="1">
    <location>
        <begin position="27"/>
        <end position="48"/>
    </location>
</feature>
<feature type="region of interest" description="Disordered" evidence="1">
    <location>
        <begin position="18"/>
        <end position="48"/>
    </location>
</feature>
<keyword evidence="3" id="KW-1185">Reference proteome</keyword>
<accession>A0A9E7J534</accession>
<organism evidence="2 3">
    <name type="scientific">Xanthomonas phage Langgrundblatt1</name>
    <dbReference type="NCBI Taxonomy" id="2939128"/>
    <lineage>
        <taxon>Viruses</taxon>
        <taxon>Duplodnaviria</taxon>
        <taxon>Heunggongvirae</taxon>
        <taxon>Uroviricota</taxon>
        <taxon>Caudoviricetes</taxon>
        <taxon>Stanbaylleyvirinae</taxon>
        <taxon>Shirevirus</taxon>
        <taxon>Shirevirus langgrundblatt1</taxon>
    </lineage>
</organism>
<dbReference type="Proteomes" id="UP001056479">
    <property type="component" value="Segment"/>
</dbReference>
<proteinExistence type="predicted"/>
<evidence type="ECO:0000313" key="3">
    <source>
        <dbReference type="Proteomes" id="UP001056479"/>
    </source>
</evidence>
<evidence type="ECO:0000313" key="2">
    <source>
        <dbReference type="EMBL" id="URA06820.1"/>
    </source>
</evidence>